<comment type="caution">
    <text evidence="1">The sequence shown here is derived from an EMBL/GenBank/DDBJ whole genome shotgun (WGS) entry which is preliminary data.</text>
</comment>
<gene>
    <name evidence="1" type="ORF">SDC9_209713</name>
</gene>
<sequence length="77" mass="8583">MEANDSLFIMIEEISDEDFTAYLEEIKETFTGETYEMNTGTGMMYSAGNNEGIGVMLTYEKDAGFSITVSQAEPEED</sequence>
<name>A0A645JF21_9ZZZZ</name>
<organism evidence="1">
    <name type="scientific">bioreactor metagenome</name>
    <dbReference type="NCBI Taxonomy" id="1076179"/>
    <lineage>
        <taxon>unclassified sequences</taxon>
        <taxon>metagenomes</taxon>
        <taxon>ecological metagenomes</taxon>
    </lineage>
</organism>
<dbReference type="EMBL" id="VSSQ01139322">
    <property type="protein sequence ID" value="MPN61967.1"/>
    <property type="molecule type" value="Genomic_DNA"/>
</dbReference>
<reference evidence="1" key="1">
    <citation type="submission" date="2019-08" db="EMBL/GenBank/DDBJ databases">
        <authorList>
            <person name="Kucharzyk K."/>
            <person name="Murdoch R.W."/>
            <person name="Higgins S."/>
            <person name="Loffler F."/>
        </authorList>
    </citation>
    <scope>NUCLEOTIDE SEQUENCE</scope>
</reference>
<accession>A0A645JF21</accession>
<proteinExistence type="predicted"/>
<protein>
    <submittedName>
        <fullName evidence="1">Uncharacterized protein</fullName>
    </submittedName>
</protein>
<dbReference type="AlphaFoldDB" id="A0A645JF21"/>
<evidence type="ECO:0000313" key="1">
    <source>
        <dbReference type="EMBL" id="MPN61967.1"/>
    </source>
</evidence>